<dbReference type="AlphaFoldDB" id="A0A9N9JXN6"/>
<feature type="non-terminal residue" evidence="2">
    <location>
        <position position="138"/>
    </location>
</feature>
<dbReference type="InterPro" id="IPR021109">
    <property type="entry name" value="Peptidase_aspartic_dom_sf"/>
</dbReference>
<accession>A0A9N9JXN6</accession>
<feature type="non-terminal residue" evidence="2">
    <location>
        <position position="1"/>
    </location>
</feature>
<organism evidence="2 3">
    <name type="scientific">Dentiscutata erythropus</name>
    <dbReference type="NCBI Taxonomy" id="1348616"/>
    <lineage>
        <taxon>Eukaryota</taxon>
        <taxon>Fungi</taxon>
        <taxon>Fungi incertae sedis</taxon>
        <taxon>Mucoromycota</taxon>
        <taxon>Glomeromycotina</taxon>
        <taxon>Glomeromycetes</taxon>
        <taxon>Diversisporales</taxon>
        <taxon>Gigasporaceae</taxon>
        <taxon>Dentiscutata</taxon>
    </lineage>
</organism>
<dbReference type="Pfam" id="PF00026">
    <property type="entry name" value="Asp"/>
    <property type="match status" value="1"/>
</dbReference>
<comment type="caution">
    <text evidence="2">The sequence shown here is derived from an EMBL/GenBank/DDBJ whole genome shotgun (WGS) entry which is preliminary data.</text>
</comment>
<evidence type="ECO:0000313" key="3">
    <source>
        <dbReference type="Proteomes" id="UP000789405"/>
    </source>
</evidence>
<proteinExistence type="predicted"/>
<dbReference type="SUPFAM" id="SSF50630">
    <property type="entry name" value="Acid proteases"/>
    <property type="match status" value="1"/>
</dbReference>
<reference evidence="2" key="1">
    <citation type="submission" date="2021-06" db="EMBL/GenBank/DDBJ databases">
        <authorList>
            <person name="Kallberg Y."/>
            <person name="Tangrot J."/>
            <person name="Rosling A."/>
        </authorList>
    </citation>
    <scope>NUCLEOTIDE SEQUENCE</scope>
    <source>
        <strain evidence="2">MA453B</strain>
    </source>
</reference>
<protein>
    <submittedName>
        <fullName evidence="2">22326_t:CDS:1</fullName>
    </submittedName>
</protein>
<feature type="domain" description="Peptidase A1" evidence="1">
    <location>
        <begin position="27"/>
        <end position="135"/>
    </location>
</feature>
<dbReference type="Proteomes" id="UP000789405">
    <property type="component" value="Unassembled WGS sequence"/>
</dbReference>
<sequence length="138" mass="15517">SSNAINIKRATNVTLSDEFSNDNAYFCEITLMCENKAKYNPVNDTSFRTKNQTFGYVYFGGFVFGIRGTTTSMNINGYNSGLNNDTGIIENNGLDFGLVDVLPKNFEFDEFDGILGLASFNELVKQSENFYENIQEDF</sequence>
<gene>
    <name evidence="2" type="ORF">DERYTH_LOCUS22527</name>
</gene>
<evidence type="ECO:0000313" key="2">
    <source>
        <dbReference type="EMBL" id="CAG8796644.1"/>
    </source>
</evidence>
<dbReference type="Gene3D" id="2.40.70.10">
    <property type="entry name" value="Acid Proteases"/>
    <property type="match status" value="1"/>
</dbReference>
<evidence type="ECO:0000259" key="1">
    <source>
        <dbReference type="Pfam" id="PF00026"/>
    </source>
</evidence>
<dbReference type="InterPro" id="IPR033121">
    <property type="entry name" value="PEPTIDASE_A1"/>
</dbReference>
<keyword evidence="3" id="KW-1185">Reference proteome</keyword>
<name>A0A9N9JXN6_9GLOM</name>
<dbReference type="EMBL" id="CAJVPY010031487">
    <property type="protein sequence ID" value="CAG8796644.1"/>
    <property type="molecule type" value="Genomic_DNA"/>
</dbReference>